<organism evidence="5 6">
    <name type="scientific">Paramicrobacterium chengjingii</name>
    <dbReference type="NCBI Taxonomy" id="2769067"/>
    <lineage>
        <taxon>Bacteria</taxon>
        <taxon>Bacillati</taxon>
        <taxon>Actinomycetota</taxon>
        <taxon>Actinomycetes</taxon>
        <taxon>Micrococcales</taxon>
        <taxon>Microbacteriaceae</taxon>
        <taxon>Paramicrobacterium</taxon>
    </lineage>
</organism>
<reference evidence="5 6" key="1">
    <citation type="submission" date="2020-12" db="EMBL/GenBank/DDBJ databases">
        <title>Microbacterium sp. HY060.</title>
        <authorList>
            <person name="Zhou J."/>
        </authorList>
    </citation>
    <scope>NUCLEOTIDE SEQUENCE [LARGE SCALE GENOMIC DNA]</scope>
    <source>
        <strain evidence="5 6">HY60</strain>
    </source>
</reference>
<protein>
    <recommendedName>
        <fullName evidence="3">Glutamine--fructose-6-phosphate aminotransferase [isomerizing]</fullName>
        <ecNumber evidence="2">2.6.1.16</ecNumber>
    </recommendedName>
</protein>
<evidence type="ECO:0000313" key="6">
    <source>
        <dbReference type="Proteomes" id="UP000662814"/>
    </source>
</evidence>
<dbReference type="InterPro" id="IPR001347">
    <property type="entry name" value="SIS_dom"/>
</dbReference>
<feature type="domain" description="SIS" evidence="4">
    <location>
        <begin position="24"/>
        <end position="167"/>
    </location>
</feature>
<dbReference type="Proteomes" id="UP000662814">
    <property type="component" value="Chromosome"/>
</dbReference>
<proteinExistence type="predicted"/>
<evidence type="ECO:0000256" key="1">
    <source>
        <dbReference type="ARBA" id="ARBA00001031"/>
    </source>
</evidence>
<gene>
    <name evidence="5" type="ORF">HCR76_03750</name>
</gene>
<dbReference type="EMBL" id="CP061169">
    <property type="protein sequence ID" value="QPZ39193.1"/>
    <property type="molecule type" value="Genomic_DNA"/>
</dbReference>
<keyword evidence="6" id="KW-1185">Reference proteome</keyword>
<dbReference type="EC" id="2.6.1.16" evidence="2"/>
<evidence type="ECO:0000313" key="5">
    <source>
        <dbReference type="EMBL" id="QPZ39193.1"/>
    </source>
</evidence>
<dbReference type="PANTHER" id="PTHR10937">
    <property type="entry name" value="GLUCOSAMINE--FRUCTOSE-6-PHOSPHATE AMINOTRANSFERASE, ISOMERIZING"/>
    <property type="match status" value="1"/>
</dbReference>
<dbReference type="RefSeq" id="WP_166988355.1">
    <property type="nucleotide sequence ID" value="NZ_CP061169.1"/>
</dbReference>
<dbReference type="PROSITE" id="PS51464">
    <property type="entry name" value="SIS"/>
    <property type="match status" value="2"/>
</dbReference>
<sequence>MERINYDRAVRDQPINLERAHRSVLRALDSAPIEPWAPGDTVAVVAMGASSHSAHALVFALVAAGIRAFPLTASDASFYAHGSQPADHYVIVSESGRSPEPIEAARHFTRGRRIGITNVADSPLAEVVDVVLSLGNFDDAGVYTIGYSATLLAYALLCGRACDRSAEGLPEVPNRVAAGLEEFDAPAHRMAEKLRDTRTVDFVGQGMSLAAASEGALMFREALAIPTAAFDTYQYLHGPMEPLRAGSGLIIFGDGRELTLVDSVLDAGVQTCLITAASTSDLPRPTHENLEVIRLPDGVNGFVRSILEGLVSQLIVGHHAAVSGRVPGEFTYRQADTKLPVE</sequence>
<dbReference type="Gene3D" id="3.40.50.10490">
    <property type="entry name" value="Glucose-6-phosphate isomerase like protein, domain 1"/>
    <property type="match status" value="2"/>
</dbReference>
<evidence type="ECO:0000256" key="3">
    <source>
        <dbReference type="ARBA" id="ARBA00016090"/>
    </source>
</evidence>
<name>A0ABX6YK87_9MICO</name>
<dbReference type="SUPFAM" id="SSF53697">
    <property type="entry name" value="SIS domain"/>
    <property type="match status" value="1"/>
</dbReference>
<dbReference type="Pfam" id="PF01380">
    <property type="entry name" value="SIS"/>
    <property type="match status" value="1"/>
</dbReference>
<evidence type="ECO:0000259" key="4">
    <source>
        <dbReference type="PROSITE" id="PS51464"/>
    </source>
</evidence>
<accession>A0ABX6YK87</accession>
<dbReference type="InterPro" id="IPR046348">
    <property type="entry name" value="SIS_dom_sf"/>
</dbReference>
<evidence type="ECO:0000256" key="2">
    <source>
        <dbReference type="ARBA" id="ARBA00012916"/>
    </source>
</evidence>
<dbReference type="PANTHER" id="PTHR10937:SF0">
    <property type="entry name" value="GLUTAMINE--FRUCTOSE-6-PHOSPHATE TRANSAMINASE (ISOMERIZING)"/>
    <property type="match status" value="1"/>
</dbReference>
<feature type="domain" description="SIS" evidence="4">
    <location>
        <begin position="190"/>
        <end position="330"/>
    </location>
</feature>
<comment type="catalytic activity">
    <reaction evidence="1">
        <text>D-fructose 6-phosphate + L-glutamine = D-glucosamine 6-phosphate + L-glutamate</text>
        <dbReference type="Rhea" id="RHEA:13237"/>
        <dbReference type="ChEBI" id="CHEBI:29985"/>
        <dbReference type="ChEBI" id="CHEBI:58359"/>
        <dbReference type="ChEBI" id="CHEBI:58725"/>
        <dbReference type="ChEBI" id="CHEBI:61527"/>
        <dbReference type="EC" id="2.6.1.16"/>
    </reaction>
</comment>